<dbReference type="Proteomes" id="UP000324897">
    <property type="component" value="Chromosome 3"/>
</dbReference>
<keyword evidence="3" id="KW-1185">Reference proteome</keyword>
<organism evidence="2 3">
    <name type="scientific">Eragrostis curvula</name>
    <name type="common">weeping love grass</name>
    <dbReference type="NCBI Taxonomy" id="38414"/>
    <lineage>
        <taxon>Eukaryota</taxon>
        <taxon>Viridiplantae</taxon>
        <taxon>Streptophyta</taxon>
        <taxon>Embryophyta</taxon>
        <taxon>Tracheophyta</taxon>
        <taxon>Spermatophyta</taxon>
        <taxon>Magnoliopsida</taxon>
        <taxon>Liliopsida</taxon>
        <taxon>Poales</taxon>
        <taxon>Poaceae</taxon>
        <taxon>PACMAD clade</taxon>
        <taxon>Chloridoideae</taxon>
        <taxon>Eragrostideae</taxon>
        <taxon>Eragrostidinae</taxon>
        <taxon>Eragrostis</taxon>
    </lineage>
</organism>
<dbReference type="OrthoDB" id="413520at2759"/>
<protein>
    <submittedName>
        <fullName evidence="2">Uncharacterized protein</fullName>
    </submittedName>
</protein>
<feature type="region of interest" description="Disordered" evidence="1">
    <location>
        <begin position="100"/>
        <end position="123"/>
    </location>
</feature>
<proteinExistence type="predicted"/>
<feature type="non-terminal residue" evidence="2">
    <location>
        <position position="1"/>
    </location>
</feature>
<evidence type="ECO:0000256" key="1">
    <source>
        <dbReference type="SAM" id="MobiDB-lite"/>
    </source>
</evidence>
<accession>A0A5J9TF21</accession>
<dbReference type="Gramene" id="TVU09976">
    <property type="protein sequence ID" value="TVU09976"/>
    <property type="gene ID" value="EJB05_43476"/>
</dbReference>
<dbReference type="AlphaFoldDB" id="A0A5J9TF21"/>
<name>A0A5J9TF21_9POAL</name>
<dbReference type="EMBL" id="RWGY01000039">
    <property type="protein sequence ID" value="TVU09976.1"/>
    <property type="molecule type" value="Genomic_DNA"/>
</dbReference>
<evidence type="ECO:0000313" key="2">
    <source>
        <dbReference type="EMBL" id="TVU09976.1"/>
    </source>
</evidence>
<sequence>MEMVGAPTWSDGLGGGRGVLWRLPQVRNKRPQVGERGAEFARRGGGFLGLSSLTAGSGGGDCRVLCLRPGDAFSSRSAAVVGPPLARLVDTKPGNIRLVPTNQLDGGLQRTGRKKGATMAGGPTPTSSAVIAIIGNDQKENMFPLTQGNAAKWGDPFPISRPDWDIITASKSRLNVYKISLKPELHFRCRAANLVKTPSFLLRNTSQKVRELAVQLSLANQEHKCLSDLPCP</sequence>
<comment type="caution">
    <text evidence="2">The sequence shown here is derived from an EMBL/GenBank/DDBJ whole genome shotgun (WGS) entry which is preliminary data.</text>
</comment>
<gene>
    <name evidence="2" type="ORF">EJB05_43476</name>
</gene>
<reference evidence="2 3" key="1">
    <citation type="journal article" date="2019" name="Sci. Rep.">
        <title>A high-quality genome of Eragrostis curvula grass provides insights into Poaceae evolution and supports new strategies to enhance forage quality.</title>
        <authorList>
            <person name="Carballo J."/>
            <person name="Santos B.A.C.M."/>
            <person name="Zappacosta D."/>
            <person name="Garbus I."/>
            <person name="Selva J.P."/>
            <person name="Gallo C.A."/>
            <person name="Diaz A."/>
            <person name="Albertini E."/>
            <person name="Caccamo M."/>
            <person name="Echenique V."/>
        </authorList>
    </citation>
    <scope>NUCLEOTIDE SEQUENCE [LARGE SCALE GENOMIC DNA]</scope>
    <source>
        <strain evidence="3">cv. Victoria</strain>
        <tissue evidence="2">Leaf</tissue>
    </source>
</reference>
<evidence type="ECO:0000313" key="3">
    <source>
        <dbReference type="Proteomes" id="UP000324897"/>
    </source>
</evidence>